<sequence length="97" mass="10764">MHFPVVRAIRYAILNKSHSLVKEASQKITVHKRFVTHTPSGGFCPEPDRTPFGLFGLVCAVVPGLLIGATISKYMANFLEENELFVPSDDDDDDDDD</sequence>
<evidence type="ECO:0000256" key="4">
    <source>
        <dbReference type="ARBA" id="ARBA00022448"/>
    </source>
</evidence>
<keyword evidence="12 14" id="KW-0496">Mitochondrion</keyword>
<evidence type="ECO:0000256" key="11">
    <source>
        <dbReference type="ARBA" id="ARBA00023065"/>
    </source>
</evidence>
<keyword evidence="7 14" id="KW-0999">Mitochondrion inner membrane</keyword>
<dbReference type="PaxDb" id="121845-A0A1S4EP11"/>
<keyword evidence="10 14" id="KW-1133">Transmembrane helix</keyword>
<dbReference type="RefSeq" id="XP_017303807.1">
    <property type="nucleotide sequence ID" value="XM_017448318.2"/>
</dbReference>
<keyword evidence="13 14" id="KW-0472">Membrane</keyword>
<protein>
    <recommendedName>
        <fullName evidence="3 14">Essential MCU regulator, mitochondrial</fullName>
    </recommendedName>
    <alternativeName>
        <fullName evidence="14">Single-pass membrane protein with aspartate-rich tail 1, mitochondrial</fullName>
    </alternativeName>
</protein>
<dbReference type="OMA" id="FAQQTAC"/>
<evidence type="ECO:0000256" key="9">
    <source>
        <dbReference type="ARBA" id="ARBA00022946"/>
    </source>
</evidence>
<evidence type="ECO:0000313" key="16">
    <source>
        <dbReference type="RefSeq" id="XP_008483114.1"/>
    </source>
</evidence>
<reference evidence="16 17" key="1">
    <citation type="submission" date="2025-04" db="UniProtKB">
        <authorList>
            <consortium name="RefSeq"/>
        </authorList>
    </citation>
    <scope>IDENTIFICATION</scope>
</reference>
<dbReference type="OrthoDB" id="10039145at2759"/>
<keyword evidence="9 14" id="KW-0809">Transit peptide</keyword>
<comment type="similarity">
    <text evidence="2 14">Belongs to the SMDT1/EMRE family.</text>
</comment>
<evidence type="ECO:0000256" key="1">
    <source>
        <dbReference type="ARBA" id="ARBA00004434"/>
    </source>
</evidence>
<proteinExistence type="inferred from homology"/>
<evidence type="ECO:0000256" key="2">
    <source>
        <dbReference type="ARBA" id="ARBA00008958"/>
    </source>
</evidence>
<dbReference type="KEGG" id="dci:103519805"/>
<evidence type="ECO:0000256" key="8">
    <source>
        <dbReference type="ARBA" id="ARBA00022837"/>
    </source>
</evidence>
<dbReference type="CTD" id="37071"/>
<keyword evidence="6 14" id="KW-0812">Transmembrane</keyword>
<dbReference type="Pfam" id="PF10161">
    <property type="entry name" value="DDDD"/>
    <property type="match status" value="1"/>
</dbReference>
<comment type="function">
    <text evidence="14">Essential regulatory subunit of the mitochondrial calcium uniporter complex (uniplex), a complex that mediates calcium uptake into mitochondria.</text>
</comment>
<keyword evidence="15" id="KW-1185">Reference proteome</keyword>
<dbReference type="PANTHER" id="PTHR33904:SF1">
    <property type="entry name" value="ESSENTIAL MCU REGULATOR, MITOCHONDRIAL"/>
    <property type="match status" value="1"/>
</dbReference>
<keyword evidence="11 14" id="KW-0406">Ion transport</keyword>
<dbReference type="STRING" id="121845.A0A1S4EP11"/>
<dbReference type="AlphaFoldDB" id="A0A1S4EP11"/>
<dbReference type="PANTHER" id="PTHR33904">
    <property type="entry name" value="ESSENTIAL MCU REGULATOR, MITOCHONDRIAL"/>
    <property type="match status" value="1"/>
</dbReference>
<evidence type="ECO:0000256" key="12">
    <source>
        <dbReference type="ARBA" id="ARBA00023128"/>
    </source>
</evidence>
<evidence type="ECO:0000256" key="7">
    <source>
        <dbReference type="ARBA" id="ARBA00022792"/>
    </source>
</evidence>
<dbReference type="RefSeq" id="XP_008483114.1">
    <property type="nucleotide sequence ID" value="XM_008484892.3"/>
</dbReference>
<dbReference type="GeneID" id="103519805"/>
<dbReference type="InterPro" id="IPR018782">
    <property type="entry name" value="MCU_reg"/>
</dbReference>
<evidence type="ECO:0000256" key="6">
    <source>
        <dbReference type="ARBA" id="ARBA00022692"/>
    </source>
</evidence>
<evidence type="ECO:0000256" key="10">
    <source>
        <dbReference type="ARBA" id="ARBA00022989"/>
    </source>
</evidence>
<evidence type="ECO:0000256" key="13">
    <source>
        <dbReference type="ARBA" id="ARBA00023136"/>
    </source>
</evidence>
<keyword evidence="5 14" id="KW-0109">Calcium transport</keyword>
<dbReference type="GO" id="GO:0051560">
    <property type="term" value="P:mitochondrial calcium ion homeostasis"/>
    <property type="evidence" value="ECO:0007669"/>
    <property type="project" value="UniProtKB-UniRule"/>
</dbReference>
<feature type="transmembrane region" description="Helical" evidence="14">
    <location>
        <begin position="52"/>
        <end position="71"/>
    </location>
</feature>
<dbReference type="GO" id="GO:0036444">
    <property type="term" value="P:calcium import into the mitochondrion"/>
    <property type="evidence" value="ECO:0007669"/>
    <property type="project" value="UniProtKB-UniRule"/>
</dbReference>
<dbReference type="GO" id="GO:1990246">
    <property type="term" value="C:uniplex complex"/>
    <property type="evidence" value="ECO:0007669"/>
    <property type="project" value="UniProtKB-UniRule"/>
</dbReference>
<comment type="subcellular location">
    <subcellularLocation>
        <location evidence="1 14">Mitochondrion inner membrane</location>
        <topology evidence="1 14">Single-pass membrane protein</topology>
    </subcellularLocation>
</comment>
<keyword evidence="8 14" id="KW-0106">Calcium</keyword>
<gene>
    <name evidence="16 17" type="primary">LOC103519805</name>
</gene>
<evidence type="ECO:0000256" key="5">
    <source>
        <dbReference type="ARBA" id="ARBA00022568"/>
    </source>
</evidence>
<dbReference type="Proteomes" id="UP000079169">
    <property type="component" value="Unplaced"/>
</dbReference>
<evidence type="ECO:0000256" key="14">
    <source>
        <dbReference type="RuleBase" id="RU369077"/>
    </source>
</evidence>
<keyword evidence="4 14" id="KW-0813">Transport</keyword>
<name>A0A1S4EP11_DIACI</name>
<comment type="subunit">
    <text evidence="14">Component of the uniplex complex. Interacts (via the transmembrane region) with MCU (via the first transmembrane region); the interaction is direct.</text>
</comment>
<evidence type="ECO:0000256" key="3">
    <source>
        <dbReference type="ARBA" id="ARBA00022180"/>
    </source>
</evidence>
<accession>A0A1S4EP11</accession>
<evidence type="ECO:0000313" key="15">
    <source>
        <dbReference type="Proteomes" id="UP000079169"/>
    </source>
</evidence>
<evidence type="ECO:0000313" key="17">
    <source>
        <dbReference type="RefSeq" id="XP_017303807.1"/>
    </source>
</evidence>
<organism evidence="15 17">
    <name type="scientific">Diaphorina citri</name>
    <name type="common">Asian citrus psyllid</name>
    <dbReference type="NCBI Taxonomy" id="121845"/>
    <lineage>
        <taxon>Eukaryota</taxon>
        <taxon>Metazoa</taxon>
        <taxon>Ecdysozoa</taxon>
        <taxon>Arthropoda</taxon>
        <taxon>Hexapoda</taxon>
        <taxon>Insecta</taxon>
        <taxon>Pterygota</taxon>
        <taxon>Neoptera</taxon>
        <taxon>Paraneoptera</taxon>
        <taxon>Hemiptera</taxon>
        <taxon>Sternorrhyncha</taxon>
        <taxon>Psylloidea</taxon>
        <taxon>Psyllidae</taxon>
        <taxon>Diaphorininae</taxon>
        <taxon>Diaphorina</taxon>
    </lineage>
</organism>